<name>A0A2P5AA45_PARAD</name>
<evidence type="ECO:0000256" key="1">
    <source>
        <dbReference type="SAM" id="MobiDB-lite"/>
    </source>
</evidence>
<reference evidence="3" key="1">
    <citation type="submission" date="2016-06" db="EMBL/GenBank/DDBJ databases">
        <title>Parallel loss of symbiosis genes in relatives of nitrogen-fixing non-legume Parasponia.</title>
        <authorList>
            <person name="Van Velzen R."/>
            <person name="Holmer R."/>
            <person name="Bu F."/>
            <person name="Rutten L."/>
            <person name="Van Zeijl A."/>
            <person name="Liu W."/>
            <person name="Santuari L."/>
            <person name="Cao Q."/>
            <person name="Sharma T."/>
            <person name="Shen D."/>
            <person name="Roswanjaya Y."/>
            <person name="Wardhani T."/>
            <person name="Kalhor M.S."/>
            <person name="Jansen J."/>
            <person name="Van den Hoogen J."/>
            <person name="Gungor B."/>
            <person name="Hartog M."/>
            <person name="Hontelez J."/>
            <person name="Verver J."/>
            <person name="Yang W.-C."/>
            <person name="Schijlen E."/>
            <person name="Repin R."/>
            <person name="Schilthuizen M."/>
            <person name="Schranz E."/>
            <person name="Heidstra R."/>
            <person name="Miyata K."/>
            <person name="Fedorova E."/>
            <person name="Kohlen W."/>
            <person name="Bisseling T."/>
            <person name="Smit S."/>
            <person name="Geurts R."/>
        </authorList>
    </citation>
    <scope>NUCLEOTIDE SEQUENCE [LARGE SCALE GENOMIC DNA]</scope>
    <source>
        <strain evidence="3">cv. WU1-14</strain>
    </source>
</reference>
<evidence type="ECO:0000313" key="3">
    <source>
        <dbReference type="Proteomes" id="UP000237105"/>
    </source>
</evidence>
<gene>
    <name evidence="2" type="ORF">PanWU01x14_353030</name>
</gene>
<dbReference type="EMBL" id="JXTB01000732">
    <property type="protein sequence ID" value="PON33409.1"/>
    <property type="molecule type" value="Genomic_DNA"/>
</dbReference>
<organism evidence="2 3">
    <name type="scientific">Parasponia andersonii</name>
    <name type="common">Sponia andersonii</name>
    <dbReference type="NCBI Taxonomy" id="3476"/>
    <lineage>
        <taxon>Eukaryota</taxon>
        <taxon>Viridiplantae</taxon>
        <taxon>Streptophyta</taxon>
        <taxon>Embryophyta</taxon>
        <taxon>Tracheophyta</taxon>
        <taxon>Spermatophyta</taxon>
        <taxon>Magnoliopsida</taxon>
        <taxon>eudicotyledons</taxon>
        <taxon>Gunneridae</taxon>
        <taxon>Pentapetalae</taxon>
        <taxon>rosids</taxon>
        <taxon>fabids</taxon>
        <taxon>Rosales</taxon>
        <taxon>Cannabaceae</taxon>
        <taxon>Parasponia</taxon>
    </lineage>
</organism>
<dbReference type="Proteomes" id="UP000237105">
    <property type="component" value="Unassembled WGS sequence"/>
</dbReference>
<dbReference type="AlphaFoldDB" id="A0A2P5AA45"/>
<evidence type="ECO:0000313" key="2">
    <source>
        <dbReference type="EMBL" id="PON33409.1"/>
    </source>
</evidence>
<proteinExistence type="predicted"/>
<feature type="region of interest" description="Disordered" evidence="1">
    <location>
        <begin position="12"/>
        <end position="40"/>
    </location>
</feature>
<keyword evidence="3" id="KW-1185">Reference proteome</keyword>
<accession>A0A2P5AA45</accession>
<comment type="caution">
    <text evidence="2">The sequence shown here is derived from an EMBL/GenBank/DDBJ whole genome shotgun (WGS) entry which is preliminary data.</text>
</comment>
<sequence length="66" mass="7387">MTLFVVDLEEVEEDARDERSQDATSSALDHTKPHGSAVSKVMDLSPNPKSYFALILFLSHLTLIRN</sequence>
<protein>
    <submittedName>
        <fullName evidence="2">Uncharacterized protein</fullName>
    </submittedName>
</protein>